<dbReference type="Pfam" id="PF00702">
    <property type="entry name" value="Hydrolase"/>
    <property type="match status" value="1"/>
</dbReference>
<dbReference type="InterPro" id="IPR036412">
    <property type="entry name" value="HAD-like_sf"/>
</dbReference>
<evidence type="ECO:0000313" key="2">
    <source>
        <dbReference type="Proteomes" id="UP001458880"/>
    </source>
</evidence>
<dbReference type="AlphaFoldDB" id="A0AAW1N3D3"/>
<dbReference type="PANTHER" id="PTHR18901">
    <property type="entry name" value="2-DEOXYGLUCOSE-6-PHOSPHATE PHOSPHATASE 2"/>
    <property type="match status" value="1"/>
</dbReference>
<keyword evidence="2" id="KW-1185">Reference proteome</keyword>
<dbReference type="Proteomes" id="UP001458880">
    <property type="component" value="Unassembled WGS sequence"/>
</dbReference>
<protein>
    <submittedName>
        <fullName evidence="1">Haloacid dehalogenase-like hydrolase</fullName>
    </submittedName>
</protein>
<dbReference type="Gene3D" id="3.40.50.1000">
    <property type="entry name" value="HAD superfamily/HAD-like"/>
    <property type="match status" value="1"/>
</dbReference>
<gene>
    <name evidence="1" type="ORF">QE152_g3431</name>
</gene>
<reference evidence="1 2" key="1">
    <citation type="journal article" date="2024" name="BMC Genomics">
        <title>De novo assembly and annotation of Popillia japonica's genome with initial clues to its potential as an invasive pest.</title>
        <authorList>
            <person name="Cucini C."/>
            <person name="Boschi S."/>
            <person name="Funari R."/>
            <person name="Cardaioli E."/>
            <person name="Iannotti N."/>
            <person name="Marturano G."/>
            <person name="Paoli F."/>
            <person name="Bruttini M."/>
            <person name="Carapelli A."/>
            <person name="Frati F."/>
            <person name="Nardi F."/>
        </authorList>
    </citation>
    <scope>NUCLEOTIDE SEQUENCE [LARGE SCALE GENOMIC DNA]</scope>
    <source>
        <strain evidence="1">DMR45628</strain>
    </source>
</reference>
<dbReference type="FunFam" id="3.40.50.1000:FF:000055">
    <property type="entry name" value="Haloacid dehalogenase-like hydrolase family protein"/>
    <property type="match status" value="1"/>
</dbReference>
<dbReference type="EMBL" id="JASPKY010000014">
    <property type="protein sequence ID" value="KAK9753320.1"/>
    <property type="molecule type" value="Genomic_DNA"/>
</dbReference>
<dbReference type="InterPro" id="IPR023214">
    <property type="entry name" value="HAD_sf"/>
</dbReference>
<dbReference type="SUPFAM" id="SSF56784">
    <property type="entry name" value="HAD-like"/>
    <property type="match status" value="1"/>
</dbReference>
<keyword evidence="1" id="KW-0378">Hydrolase</keyword>
<dbReference type="GO" id="GO:0016791">
    <property type="term" value="F:phosphatase activity"/>
    <property type="evidence" value="ECO:0007669"/>
    <property type="project" value="TreeGrafter"/>
</dbReference>
<dbReference type="InterPro" id="IPR023198">
    <property type="entry name" value="PGP-like_dom2"/>
</dbReference>
<organism evidence="1 2">
    <name type="scientific">Popillia japonica</name>
    <name type="common">Japanese beetle</name>
    <dbReference type="NCBI Taxonomy" id="7064"/>
    <lineage>
        <taxon>Eukaryota</taxon>
        <taxon>Metazoa</taxon>
        <taxon>Ecdysozoa</taxon>
        <taxon>Arthropoda</taxon>
        <taxon>Hexapoda</taxon>
        <taxon>Insecta</taxon>
        <taxon>Pterygota</taxon>
        <taxon>Neoptera</taxon>
        <taxon>Endopterygota</taxon>
        <taxon>Coleoptera</taxon>
        <taxon>Polyphaga</taxon>
        <taxon>Scarabaeiformia</taxon>
        <taxon>Scarabaeidae</taxon>
        <taxon>Rutelinae</taxon>
        <taxon>Popillia</taxon>
    </lineage>
</organism>
<comment type="caution">
    <text evidence="1">The sequence shown here is derived from an EMBL/GenBank/DDBJ whole genome shotgun (WGS) entry which is preliminary data.</text>
</comment>
<accession>A0AAW1N3D3</accession>
<dbReference type="PANTHER" id="PTHR18901:SF38">
    <property type="entry name" value="PSEUDOURIDINE-5'-PHOSPHATASE"/>
    <property type="match status" value="1"/>
</dbReference>
<name>A0AAW1N3D3_POPJA</name>
<dbReference type="Gene3D" id="1.10.150.240">
    <property type="entry name" value="Putative phosphatase, domain 2"/>
    <property type="match status" value="1"/>
</dbReference>
<proteinExistence type="predicted"/>
<sequence>MDGTLVDTESIHKEIYRELLKEHDKILTDDLFNSISGMANDNTWDIIAKETKLNIPKKILQKEFWKRAYERVGNCELMPGVGKLLLHLHSNNIPMAIASSTTQHMYARKSASHTELFKVFHHVVCGGSDPAVVENKPNPQIFIVCMDRFEDKPKPCDCLIFEDVLNGVTAAIKAGSQCVAIPPKQALKEDFKLATLILNSLEEFKPEQFALPKYN</sequence>
<evidence type="ECO:0000313" key="1">
    <source>
        <dbReference type="EMBL" id="KAK9753320.1"/>
    </source>
</evidence>